<keyword evidence="1" id="KW-0732">Signal</keyword>
<dbReference type="EMBL" id="CP004373">
    <property type="protein sequence ID" value="AHK71970.1"/>
    <property type="molecule type" value="Genomic_DNA"/>
</dbReference>
<evidence type="ECO:0000256" key="1">
    <source>
        <dbReference type="SAM" id="SignalP"/>
    </source>
</evidence>
<dbReference type="InterPro" id="IPR014895">
    <property type="entry name" value="Alginate_lyase_2"/>
</dbReference>
<name>A0A067Z7V2_GLUOY</name>
<dbReference type="Pfam" id="PF08787">
    <property type="entry name" value="Alginate_lyase2"/>
    <property type="match status" value="1"/>
</dbReference>
<dbReference type="Gene3D" id="2.60.120.200">
    <property type="match status" value="1"/>
</dbReference>
<reference evidence="3 4" key="1">
    <citation type="journal article" date="2015" name="Appl. Microbiol. Biotechnol.">
        <title>The consequence of an additional NADH dehydrogenase paralog on the growth of Gluconobacter oxydans DSM3504.</title>
        <authorList>
            <person name="Kostner D."/>
            <person name="Luchterhand B."/>
            <person name="Junker A."/>
            <person name="Volland S."/>
            <person name="Daniel R."/>
            <person name="Buchs J."/>
            <person name="Liebl W."/>
            <person name="Ehrenreich A."/>
        </authorList>
    </citation>
    <scope>NUCLEOTIDE SEQUENCE [LARGE SCALE GENOMIC DNA]</scope>
    <source>
        <strain evidence="3">DSM 3504</strain>
    </source>
</reference>
<protein>
    <recommendedName>
        <fullName evidence="2">Alginate lyase 2 domain-containing protein</fullName>
    </recommendedName>
</protein>
<dbReference type="AlphaFoldDB" id="A0A067Z7V2"/>
<sequence length="242" mass="25851">MSLSRLLCATCLTLALAGTALVPASAMDTRSPPQAGSFTLQEPQARLKLRLVPGTRLATGYHSPFYQQNPATGAITLRTDGLEPSIRGQTAPATVLREGTAWYFQQTPADMNASLHIDTWPSDQRVIIGRIQSPHGAVVELVADGHRSQVTVTVHDGSSTRNIVAGTIYPDRNVSYAISSRPNGTLVVVVNGSRSVLAMPMAGTAPVMWFEAVAGQTGWHMPCHGDMAQVTFTSLEVRHPAP</sequence>
<proteinExistence type="predicted"/>
<dbReference type="HOGENOM" id="CLU_1145923_0_0_5"/>
<feature type="signal peptide" evidence="1">
    <location>
        <begin position="1"/>
        <end position="26"/>
    </location>
</feature>
<dbReference type="SUPFAM" id="SSF49899">
    <property type="entry name" value="Concanavalin A-like lectins/glucanases"/>
    <property type="match status" value="1"/>
</dbReference>
<evidence type="ECO:0000313" key="3">
    <source>
        <dbReference type="EMBL" id="AHK71970.1"/>
    </source>
</evidence>
<feature type="domain" description="Alginate lyase 2" evidence="2">
    <location>
        <begin position="38"/>
        <end position="198"/>
    </location>
</feature>
<dbReference type="InterPro" id="IPR013320">
    <property type="entry name" value="ConA-like_dom_sf"/>
</dbReference>
<evidence type="ECO:0000313" key="4">
    <source>
        <dbReference type="Proteomes" id="UP000031656"/>
    </source>
</evidence>
<evidence type="ECO:0000259" key="2">
    <source>
        <dbReference type="Pfam" id="PF08787"/>
    </source>
</evidence>
<dbReference type="RefSeq" id="WP_041112197.1">
    <property type="nucleotide sequence ID" value="NZ_CP004373.1"/>
</dbReference>
<dbReference type="Proteomes" id="UP000031656">
    <property type="component" value="Chromosome"/>
</dbReference>
<feature type="chain" id="PRO_5001648889" description="Alginate lyase 2 domain-containing protein" evidence="1">
    <location>
        <begin position="27"/>
        <end position="242"/>
    </location>
</feature>
<organism evidence="3 4">
    <name type="scientific">Gluconobacter oxydans DSM 3504</name>
    <dbReference type="NCBI Taxonomy" id="1288313"/>
    <lineage>
        <taxon>Bacteria</taxon>
        <taxon>Pseudomonadati</taxon>
        <taxon>Pseudomonadota</taxon>
        <taxon>Alphaproteobacteria</taxon>
        <taxon>Acetobacterales</taxon>
        <taxon>Acetobacteraceae</taxon>
        <taxon>Gluconobacter</taxon>
    </lineage>
</organism>
<accession>A0A067Z7V2</accession>
<dbReference type="KEGG" id="goy:GLS_c20990"/>
<dbReference type="GeneID" id="56906323"/>
<gene>
    <name evidence="3" type="ORF">GLS_c20990</name>
</gene>